<evidence type="ECO:0000256" key="6">
    <source>
        <dbReference type="SAM" id="Phobius"/>
    </source>
</evidence>
<feature type="domain" description="EamA" evidence="7">
    <location>
        <begin position="8"/>
        <end position="140"/>
    </location>
</feature>
<feature type="transmembrane region" description="Helical" evidence="6">
    <location>
        <begin position="273"/>
        <end position="289"/>
    </location>
</feature>
<sequence>MNLSRSFSGHALAFFTVFVWGVTFVSTKVLLTDFQPVEILFLRFVMAFCVLYAACPGPLPGMTARRRLISAAAGLTGICLYYLLENMALAHTMASNVAVILTATPMFTALVARFVLRGEERLGLRFYLGFVVAMTGISLICFNGVRFSLNPVGDILAVTAGLVWAFYACLTRIMGFWGCNPIQITRITFGWGLLFMLPFLSFFGFSWDTERLLRPVNMGNLLFLGLVASAMCFTTWNMAVRALGTVRASLYIYLVPVITVAVSVAVLGERLTALSALGTTLTLAGLFLSQSGRS</sequence>
<reference evidence="8" key="2">
    <citation type="submission" date="2021-09" db="EMBL/GenBank/DDBJ databases">
        <authorList>
            <person name="Gilroy R."/>
        </authorList>
    </citation>
    <scope>NUCLEOTIDE SEQUENCE</scope>
    <source>
        <strain evidence="8">ChiGjej2B2-19336</strain>
    </source>
</reference>
<dbReference type="AlphaFoldDB" id="A0A921AXT9"/>
<evidence type="ECO:0000259" key="7">
    <source>
        <dbReference type="Pfam" id="PF00892"/>
    </source>
</evidence>
<dbReference type="PANTHER" id="PTHR32322:SF2">
    <property type="entry name" value="EAMA DOMAIN-CONTAINING PROTEIN"/>
    <property type="match status" value="1"/>
</dbReference>
<keyword evidence="5 6" id="KW-0472">Membrane</keyword>
<evidence type="ECO:0000313" key="8">
    <source>
        <dbReference type="EMBL" id="HJD98036.1"/>
    </source>
</evidence>
<dbReference type="RefSeq" id="WP_304123368.1">
    <property type="nucleotide sequence ID" value="NZ_DYZA01000211.1"/>
</dbReference>
<accession>A0A921AXT9</accession>
<dbReference type="InterPro" id="IPR050638">
    <property type="entry name" value="AA-Vitamin_Transporters"/>
</dbReference>
<evidence type="ECO:0000256" key="3">
    <source>
        <dbReference type="ARBA" id="ARBA00022692"/>
    </source>
</evidence>
<comment type="subcellular location">
    <subcellularLocation>
        <location evidence="1">Membrane</location>
        <topology evidence="1">Multi-pass membrane protein</topology>
    </subcellularLocation>
</comment>
<feature type="domain" description="EamA" evidence="7">
    <location>
        <begin position="153"/>
        <end position="288"/>
    </location>
</feature>
<evidence type="ECO:0000256" key="5">
    <source>
        <dbReference type="ARBA" id="ARBA00023136"/>
    </source>
</evidence>
<feature type="transmembrane region" description="Helical" evidence="6">
    <location>
        <begin position="155"/>
        <end position="177"/>
    </location>
</feature>
<proteinExistence type="inferred from homology"/>
<organism evidence="8 9">
    <name type="scientific">Mailhella massiliensis</name>
    <dbReference type="NCBI Taxonomy" id="1903261"/>
    <lineage>
        <taxon>Bacteria</taxon>
        <taxon>Pseudomonadati</taxon>
        <taxon>Thermodesulfobacteriota</taxon>
        <taxon>Desulfovibrionia</taxon>
        <taxon>Desulfovibrionales</taxon>
        <taxon>Desulfovibrionaceae</taxon>
        <taxon>Mailhella</taxon>
    </lineage>
</organism>
<feature type="transmembrane region" description="Helical" evidence="6">
    <location>
        <begin position="189"/>
        <end position="207"/>
    </location>
</feature>
<reference evidence="8" key="1">
    <citation type="journal article" date="2021" name="PeerJ">
        <title>Extensive microbial diversity within the chicken gut microbiome revealed by metagenomics and culture.</title>
        <authorList>
            <person name="Gilroy R."/>
            <person name="Ravi A."/>
            <person name="Getino M."/>
            <person name="Pursley I."/>
            <person name="Horton D.L."/>
            <person name="Alikhan N.F."/>
            <person name="Baker D."/>
            <person name="Gharbi K."/>
            <person name="Hall N."/>
            <person name="Watson M."/>
            <person name="Adriaenssens E.M."/>
            <person name="Foster-Nyarko E."/>
            <person name="Jarju S."/>
            <person name="Secka A."/>
            <person name="Antonio M."/>
            <person name="Oren A."/>
            <person name="Chaudhuri R.R."/>
            <person name="La Ragione R."/>
            <person name="Hildebrand F."/>
            <person name="Pallen M.J."/>
        </authorList>
    </citation>
    <scope>NUCLEOTIDE SEQUENCE</scope>
    <source>
        <strain evidence="8">ChiGjej2B2-19336</strain>
    </source>
</reference>
<evidence type="ECO:0000256" key="4">
    <source>
        <dbReference type="ARBA" id="ARBA00022989"/>
    </source>
</evidence>
<dbReference type="PANTHER" id="PTHR32322">
    <property type="entry name" value="INNER MEMBRANE TRANSPORTER"/>
    <property type="match status" value="1"/>
</dbReference>
<feature type="transmembrane region" description="Helical" evidence="6">
    <location>
        <begin position="128"/>
        <end position="149"/>
    </location>
</feature>
<comment type="caution">
    <text evidence="8">The sequence shown here is derived from an EMBL/GenBank/DDBJ whole genome shotgun (WGS) entry which is preliminary data.</text>
</comment>
<feature type="transmembrane region" description="Helical" evidence="6">
    <location>
        <begin position="96"/>
        <end position="116"/>
    </location>
</feature>
<dbReference type="Proteomes" id="UP000698963">
    <property type="component" value="Unassembled WGS sequence"/>
</dbReference>
<feature type="transmembrane region" description="Helical" evidence="6">
    <location>
        <begin position="12"/>
        <end position="31"/>
    </location>
</feature>
<gene>
    <name evidence="8" type="ORF">K8W16_10380</name>
</gene>
<evidence type="ECO:0000313" key="9">
    <source>
        <dbReference type="Proteomes" id="UP000698963"/>
    </source>
</evidence>
<evidence type="ECO:0000256" key="1">
    <source>
        <dbReference type="ARBA" id="ARBA00004141"/>
    </source>
</evidence>
<dbReference type="SUPFAM" id="SSF103481">
    <property type="entry name" value="Multidrug resistance efflux transporter EmrE"/>
    <property type="match status" value="2"/>
</dbReference>
<dbReference type="Pfam" id="PF00892">
    <property type="entry name" value="EamA"/>
    <property type="match status" value="2"/>
</dbReference>
<dbReference type="InterPro" id="IPR000620">
    <property type="entry name" value="EamA_dom"/>
</dbReference>
<keyword evidence="4 6" id="KW-1133">Transmembrane helix</keyword>
<dbReference type="GO" id="GO:0016020">
    <property type="term" value="C:membrane"/>
    <property type="evidence" value="ECO:0007669"/>
    <property type="project" value="UniProtKB-SubCell"/>
</dbReference>
<comment type="similarity">
    <text evidence="2">Belongs to the EamA transporter family.</text>
</comment>
<feature type="transmembrane region" description="Helical" evidence="6">
    <location>
        <begin position="37"/>
        <end position="55"/>
    </location>
</feature>
<dbReference type="EMBL" id="DYZA01000211">
    <property type="protein sequence ID" value="HJD98036.1"/>
    <property type="molecule type" value="Genomic_DNA"/>
</dbReference>
<feature type="transmembrane region" description="Helical" evidence="6">
    <location>
        <begin position="250"/>
        <end position="267"/>
    </location>
</feature>
<feature type="transmembrane region" description="Helical" evidence="6">
    <location>
        <begin position="219"/>
        <end position="238"/>
    </location>
</feature>
<evidence type="ECO:0000256" key="2">
    <source>
        <dbReference type="ARBA" id="ARBA00007362"/>
    </source>
</evidence>
<name>A0A921AXT9_9BACT</name>
<dbReference type="InterPro" id="IPR037185">
    <property type="entry name" value="EmrE-like"/>
</dbReference>
<keyword evidence="3 6" id="KW-0812">Transmembrane</keyword>
<feature type="transmembrane region" description="Helical" evidence="6">
    <location>
        <begin position="67"/>
        <end position="84"/>
    </location>
</feature>
<protein>
    <submittedName>
        <fullName evidence="8">DMT family transporter</fullName>
    </submittedName>
</protein>